<gene>
    <name evidence="1" type="ORF">CK203_023413</name>
</gene>
<dbReference type="EMBL" id="QGNW01000060">
    <property type="protein sequence ID" value="RVX04574.1"/>
    <property type="molecule type" value="Genomic_DNA"/>
</dbReference>
<organism evidence="1 2">
    <name type="scientific">Vitis vinifera</name>
    <name type="common">Grape</name>
    <dbReference type="NCBI Taxonomy" id="29760"/>
    <lineage>
        <taxon>Eukaryota</taxon>
        <taxon>Viridiplantae</taxon>
        <taxon>Streptophyta</taxon>
        <taxon>Embryophyta</taxon>
        <taxon>Tracheophyta</taxon>
        <taxon>Spermatophyta</taxon>
        <taxon>Magnoliopsida</taxon>
        <taxon>eudicotyledons</taxon>
        <taxon>Gunneridae</taxon>
        <taxon>Pentapetalae</taxon>
        <taxon>rosids</taxon>
        <taxon>Vitales</taxon>
        <taxon>Vitaceae</taxon>
        <taxon>Viteae</taxon>
        <taxon>Vitis</taxon>
    </lineage>
</organism>
<evidence type="ECO:0000313" key="1">
    <source>
        <dbReference type="EMBL" id="RVX04574.1"/>
    </source>
</evidence>
<comment type="caution">
    <text evidence="1">The sequence shown here is derived from an EMBL/GenBank/DDBJ whole genome shotgun (WGS) entry which is preliminary data.</text>
</comment>
<evidence type="ECO:0000313" key="2">
    <source>
        <dbReference type="Proteomes" id="UP000288805"/>
    </source>
</evidence>
<accession>A0A438J6I9</accession>
<protein>
    <submittedName>
        <fullName evidence="1">Uncharacterized protein</fullName>
    </submittedName>
</protein>
<proteinExistence type="predicted"/>
<dbReference type="Proteomes" id="UP000288805">
    <property type="component" value="Unassembled WGS sequence"/>
</dbReference>
<sequence length="134" mass="16255">MWLKVDGFSDLLRGWWQEIEVRGRASVRLATKMKVLKHKIKVWNREVFGRLEVNKNSALQQVEFWDGVERERSLSEGETELKKEAKESFKKWVLLEETHWRQLSKELWLKEEIETLDSSIEWLMRIEGIILWRE</sequence>
<reference evidence="1 2" key="1">
    <citation type="journal article" date="2018" name="PLoS Genet.">
        <title>Population sequencing reveals clonal diversity and ancestral inbreeding in the grapevine cultivar Chardonnay.</title>
        <authorList>
            <person name="Roach M.J."/>
            <person name="Johnson D.L."/>
            <person name="Bohlmann J."/>
            <person name="van Vuuren H.J."/>
            <person name="Jones S.J."/>
            <person name="Pretorius I.S."/>
            <person name="Schmidt S.A."/>
            <person name="Borneman A.R."/>
        </authorList>
    </citation>
    <scope>NUCLEOTIDE SEQUENCE [LARGE SCALE GENOMIC DNA]</scope>
    <source>
        <strain evidence="2">cv. Chardonnay</strain>
        <tissue evidence="1">Leaf</tissue>
    </source>
</reference>
<dbReference type="AlphaFoldDB" id="A0A438J6I9"/>
<name>A0A438J6I9_VITVI</name>